<name>A0A381NAJ6_9ZZZZ</name>
<reference evidence="1" key="1">
    <citation type="submission" date="2018-05" db="EMBL/GenBank/DDBJ databases">
        <authorList>
            <person name="Lanie J.A."/>
            <person name="Ng W.-L."/>
            <person name="Kazmierczak K.M."/>
            <person name="Andrzejewski T.M."/>
            <person name="Davidsen T.M."/>
            <person name="Wayne K.J."/>
            <person name="Tettelin H."/>
            <person name="Glass J.I."/>
            <person name="Rusch D."/>
            <person name="Podicherti R."/>
            <person name="Tsui H.-C.T."/>
            <person name="Winkler M.E."/>
        </authorList>
    </citation>
    <scope>NUCLEOTIDE SEQUENCE</scope>
</reference>
<evidence type="ECO:0000313" key="1">
    <source>
        <dbReference type="EMBL" id="SUZ51459.1"/>
    </source>
</evidence>
<proteinExistence type="predicted"/>
<organism evidence="1">
    <name type="scientific">marine metagenome</name>
    <dbReference type="NCBI Taxonomy" id="408172"/>
    <lineage>
        <taxon>unclassified sequences</taxon>
        <taxon>metagenomes</taxon>
        <taxon>ecological metagenomes</taxon>
    </lineage>
</organism>
<protein>
    <submittedName>
        <fullName evidence="1">Uncharacterized protein</fullName>
    </submittedName>
</protein>
<sequence length="31" mass="3250">MPQGLAGSAVIGGVGPLGYSCFFFKDWQNSD</sequence>
<accession>A0A381NAJ6</accession>
<dbReference type="EMBL" id="UINC01000222">
    <property type="protein sequence ID" value="SUZ51459.1"/>
    <property type="molecule type" value="Genomic_DNA"/>
</dbReference>
<gene>
    <name evidence="1" type="ORF">METZ01_LOCUS4313</name>
</gene>
<dbReference type="AlphaFoldDB" id="A0A381NAJ6"/>